<dbReference type="GO" id="GO:0008017">
    <property type="term" value="F:microtubule binding"/>
    <property type="evidence" value="ECO:0007669"/>
    <property type="project" value="TreeGrafter"/>
</dbReference>
<organism evidence="2 3">
    <name type="scientific">Stentor coeruleus</name>
    <dbReference type="NCBI Taxonomy" id="5963"/>
    <lineage>
        <taxon>Eukaryota</taxon>
        <taxon>Sar</taxon>
        <taxon>Alveolata</taxon>
        <taxon>Ciliophora</taxon>
        <taxon>Postciliodesmatophora</taxon>
        <taxon>Heterotrichea</taxon>
        <taxon>Heterotrichida</taxon>
        <taxon>Stentoridae</taxon>
        <taxon>Stentor</taxon>
    </lineage>
</organism>
<dbReference type="Proteomes" id="UP000187209">
    <property type="component" value="Unassembled WGS sequence"/>
</dbReference>
<evidence type="ECO:0000259" key="1">
    <source>
        <dbReference type="SMART" id="SM01349"/>
    </source>
</evidence>
<dbReference type="AlphaFoldDB" id="A0A1R2CAM4"/>
<reference evidence="2 3" key="1">
    <citation type="submission" date="2016-11" db="EMBL/GenBank/DDBJ databases">
        <title>The macronuclear genome of Stentor coeruleus: a giant cell with tiny introns.</title>
        <authorList>
            <person name="Slabodnick M."/>
            <person name="Ruby J.G."/>
            <person name="Reiff S.B."/>
            <person name="Swart E.C."/>
            <person name="Gosai S."/>
            <person name="Prabakaran S."/>
            <person name="Witkowska E."/>
            <person name="Larue G.E."/>
            <person name="Fisher S."/>
            <person name="Freeman R.M."/>
            <person name="Gunawardena J."/>
            <person name="Chu W."/>
            <person name="Stover N.A."/>
            <person name="Gregory B.D."/>
            <person name="Nowacki M."/>
            <person name="Derisi J."/>
            <person name="Roy S.W."/>
            <person name="Marshall W.F."/>
            <person name="Sood P."/>
        </authorList>
    </citation>
    <scope>NUCLEOTIDE SEQUENCE [LARGE SCALE GENOMIC DNA]</scope>
    <source>
        <strain evidence="2">WM001</strain>
    </source>
</reference>
<dbReference type="Gene3D" id="1.25.10.10">
    <property type="entry name" value="Leucine-rich Repeat Variant"/>
    <property type="match status" value="3"/>
</dbReference>
<name>A0A1R2CAM4_9CILI</name>
<dbReference type="InterPro" id="IPR011989">
    <property type="entry name" value="ARM-like"/>
</dbReference>
<dbReference type="InterPro" id="IPR024395">
    <property type="entry name" value="CLASP_N_dom"/>
</dbReference>
<comment type="caution">
    <text evidence="2">The sequence shown here is derived from an EMBL/GenBank/DDBJ whole genome shotgun (WGS) entry which is preliminary data.</text>
</comment>
<gene>
    <name evidence="2" type="ORF">SteCoe_12500</name>
</gene>
<dbReference type="SMART" id="SM01349">
    <property type="entry name" value="TOG"/>
    <property type="match status" value="3"/>
</dbReference>
<feature type="domain" description="TOG" evidence="1">
    <location>
        <begin position="374"/>
        <end position="610"/>
    </location>
</feature>
<protein>
    <recommendedName>
        <fullName evidence="1">TOG domain-containing protein</fullName>
    </recommendedName>
</protein>
<dbReference type="InterPro" id="IPR016024">
    <property type="entry name" value="ARM-type_fold"/>
</dbReference>
<dbReference type="OrthoDB" id="289408at2759"/>
<dbReference type="GO" id="GO:0000226">
    <property type="term" value="P:microtubule cytoskeleton organization"/>
    <property type="evidence" value="ECO:0007669"/>
    <property type="project" value="TreeGrafter"/>
</dbReference>
<dbReference type="PANTHER" id="PTHR21567">
    <property type="entry name" value="CLASP"/>
    <property type="match status" value="1"/>
</dbReference>
<feature type="domain" description="TOG" evidence="1">
    <location>
        <begin position="52"/>
        <end position="286"/>
    </location>
</feature>
<evidence type="ECO:0000313" key="2">
    <source>
        <dbReference type="EMBL" id="OMJ86064.1"/>
    </source>
</evidence>
<dbReference type="PANTHER" id="PTHR21567:SF87">
    <property type="entry name" value="CRESCERIN-LIKE PROTEIN CHE-12"/>
    <property type="match status" value="1"/>
</dbReference>
<accession>A0A1R2CAM4</accession>
<dbReference type="InterPro" id="IPR034085">
    <property type="entry name" value="TOG"/>
</dbReference>
<dbReference type="EMBL" id="MPUH01000217">
    <property type="protein sequence ID" value="OMJ86064.1"/>
    <property type="molecule type" value="Genomic_DNA"/>
</dbReference>
<dbReference type="SUPFAM" id="SSF48371">
    <property type="entry name" value="ARM repeat"/>
    <property type="match status" value="2"/>
</dbReference>
<feature type="domain" description="TOG" evidence="1">
    <location>
        <begin position="628"/>
        <end position="848"/>
    </location>
</feature>
<evidence type="ECO:0000313" key="3">
    <source>
        <dbReference type="Proteomes" id="UP000187209"/>
    </source>
</evidence>
<dbReference type="GO" id="GO:0005881">
    <property type="term" value="C:cytoplasmic microtubule"/>
    <property type="evidence" value="ECO:0007669"/>
    <property type="project" value="TreeGrafter"/>
</dbReference>
<dbReference type="Pfam" id="PF12348">
    <property type="entry name" value="CLASP_N"/>
    <property type="match status" value="1"/>
</dbReference>
<keyword evidence="3" id="KW-1185">Reference proteome</keyword>
<sequence>MSNQSPKIFFATTQVLNDHQRSKVSENPAFAFKSDIPYGNNANKTITAPSSVLIDSSANGLVFNFVPGEVINEIEDESNWRNRVLAIHKLEGAFDAIEDIDKVIPFLSMFVRFIAKLIQDKNFKVSEGALNLCLKIIDIPRAQNFANLTAIIQPCILKLGDNKISIRMLSFKILKGLLGILRPEMIIEALSQGLEIENWHVKEEICGLIIAAVLSNIPYEYSDLIEPIAKLLDDTRPKVRIVAVEALAVLDNKAVKILPALEHLLDEKALETIKQRLSQGQIAKIIDDYIEYPKSSFLLFPRIIHYATDAREEILSARVEEKMPAAETPRFVGRPITQLSEVKEISKSQVSLPRKLTPIESRPEAESYYLPDNELTQVKQPHEKLQKIMNGVSGWEDQFQAINTLRRLTKFHSEVFFSKVTLHNVVLDVVKWADSLRSSLAKNALILLQDMCNYLRKSMDTEISELIKILLKKTNDTNSFISEQGKKTLDTMLNCLSEQKVLPFVLFHAQNAKKSGIKAQIAFCFGKIVKKARDNFSRLRDFDKVLQILAEYVTDAALEVREAARIAWNEFFAVFRNEGDADLLLIRALKDPLYHKVQMFMEKKTRSVSPIKSNSEVKLKMPNFKLRKYFPKFVIKQGTNSFAETHSKIQSSDWKTRYDSVTSLSLSSKDSTPNLNQTEHIINTISAGLSDSHIKVQVHTLSTLKKLIPLIQDSLTPYLPLLFTDLKKSLNVANTNMRESAGEAIMLLVDHCDGESLSQNLVETIKNSRSRGKVYLYRGLLKLLNKKPPENLQEIFLSSCEDLKCARAEVREECSKTLKKLHSLNKELLIKHAPESQLDSLRQILTID</sequence>
<proteinExistence type="predicted"/>